<dbReference type="CDD" id="cd20335">
    <property type="entry name" value="BRcat_RBR"/>
    <property type="match status" value="1"/>
</dbReference>
<accession>A0AAN8A0H7</accession>
<reference evidence="10" key="1">
    <citation type="submission" date="2023-08" db="EMBL/GenBank/DDBJ databases">
        <title>Black Yeasts Isolated from many extreme environments.</title>
        <authorList>
            <person name="Coleine C."/>
            <person name="Stajich J.E."/>
            <person name="Selbmann L."/>
        </authorList>
    </citation>
    <scope>NUCLEOTIDE SEQUENCE</scope>
    <source>
        <strain evidence="10">CCFEE 5810</strain>
    </source>
</reference>
<keyword evidence="4" id="KW-0479">Metal-binding</keyword>
<dbReference type="Pfam" id="PF01485">
    <property type="entry name" value="IBR"/>
    <property type="match status" value="1"/>
</dbReference>
<evidence type="ECO:0000256" key="2">
    <source>
        <dbReference type="ARBA" id="ARBA00012251"/>
    </source>
</evidence>
<proteinExistence type="predicted"/>
<evidence type="ECO:0000313" key="11">
    <source>
        <dbReference type="Proteomes" id="UP001310594"/>
    </source>
</evidence>
<dbReference type="SMART" id="SM00647">
    <property type="entry name" value="IBR"/>
    <property type="match status" value="1"/>
</dbReference>
<keyword evidence="3" id="KW-0808">Transferase</keyword>
<dbReference type="InterPro" id="IPR044066">
    <property type="entry name" value="TRIAD_supradom"/>
</dbReference>
<evidence type="ECO:0000313" key="10">
    <source>
        <dbReference type="EMBL" id="KAK5696574.1"/>
    </source>
</evidence>
<keyword evidence="6" id="KW-0863">Zinc-finger</keyword>
<dbReference type="InterPro" id="IPR031127">
    <property type="entry name" value="E3_UB_ligase_RBR"/>
</dbReference>
<organism evidence="10 11">
    <name type="scientific">Elasticomyces elasticus</name>
    <dbReference type="NCBI Taxonomy" id="574655"/>
    <lineage>
        <taxon>Eukaryota</taxon>
        <taxon>Fungi</taxon>
        <taxon>Dikarya</taxon>
        <taxon>Ascomycota</taxon>
        <taxon>Pezizomycotina</taxon>
        <taxon>Dothideomycetes</taxon>
        <taxon>Dothideomycetidae</taxon>
        <taxon>Mycosphaerellales</taxon>
        <taxon>Teratosphaeriaceae</taxon>
        <taxon>Elasticomyces</taxon>
    </lineage>
</organism>
<dbReference type="InterPro" id="IPR002867">
    <property type="entry name" value="IBR_dom"/>
</dbReference>
<keyword evidence="7" id="KW-0833">Ubl conjugation pathway</keyword>
<dbReference type="GO" id="GO:0008270">
    <property type="term" value="F:zinc ion binding"/>
    <property type="evidence" value="ECO:0007669"/>
    <property type="project" value="UniProtKB-KW"/>
</dbReference>
<evidence type="ECO:0000256" key="5">
    <source>
        <dbReference type="ARBA" id="ARBA00022737"/>
    </source>
</evidence>
<evidence type="ECO:0000256" key="6">
    <source>
        <dbReference type="ARBA" id="ARBA00022771"/>
    </source>
</evidence>
<evidence type="ECO:0000256" key="3">
    <source>
        <dbReference type="ARBA" id="ARBA00022679"/>
    </source>
</evidence>
<dbReference type="Gene3D" id="3.30.40.10">
    <property type="entry name" value="Zinc/RING finger domain, C3HC4 (zinc finger)"/>
    <property type="match status" value="1"/>
</dbReference>
<dbReference type="AlphaFoldDB" id="A0AAN8A0H7"/>
<name>A0AAN8A0H7_9PEZI</name>
<protein>
    <recommendedName>
        <fullName evidence="2">RBR-type E3 ubiquitin transferase</fullName>
        <ecNumber evidence="2">2.3.2.31</ecNumber>
    </recommendedName>
</protein>
<dbReference type="InterPro" id="IPR013083">
    <property type="entry name" value="Znf_RING/FYVE/PHD"/>
</dbReference>
<sequence length="251" mass="27855">MAPPSYARPTLSFLLKFNSPKAPLAAQSLATGSRQESTAFKASLGIESEWAPAVLLTVCSRTAVTIIASAARRLLTKKQNCTTCDLNLPLTEFPRRPEGSTCKHLSETCQDCWREWLAEQVESKHFDQISCAQCSNVLGQNEIRTLATPAVYERYLDASFKATMSAMPDFRWCMAAECKSGQVHSEGDIFCCVQCSHKACVNCNTAWHADETCKVYQGRLIKQPEEEEASARKLGRMSKLCPGCSRRVSKR</sequence>
<dbReference type="GO" id="GO:0016567">
    <property type="term" value="P:protein ubiquitination"/>
    <property type="evidence" value="ECO:0007669"/>
    <property type="project" value="InterPro"/>
</dbReference>
<dbReference type="GO" id="GO:0061630">
    <property type="term" value="F:ubiquitin protein ligase activity"/>
    <property type="evidence" value="ECO:0007669"/>
    <property type="project" value="UniProtKB-EC"/>
</dbReference>
<keyword evidence="8" id="KW-0862">Zinc</keyword>
<feature type="domain" description="RING-type" evidence="9">
    <location>
        <begin position="77"/>
        <end position="251"/>
    </location>
</feature>
<evidence type="ECO:0000259" key="9">
    <source>
        <dbReference type="PROSITE" id="PS51873"/>
    </source>
</evidence>
<evidence type="ECO:0000256" key="4">
    <source>
        <dbReference type="ARBA" id="ARBA00022723"/>
    </source>
</evidence>
<comment type="caution">
    <text evidence="10">The sequence shown here is derived from an EMBL/GenBank/DDBJ whole genome shotgun (WGS) entry which is preliminary data.</text>
</comment>
<dbReference type="PANTHER" id="PTHR11685">
    <property type="entry name" value="RBR FAMILY RING FINGER AND IBR DOMAIN-CONTAINING"/>
    <property type="match status" value="1"/>
</dbReference>
<dbReference type="SUPFAM" id="SSF57850">
    <property type="entry name" value="RING/U-box"/>
    <property type="match status" value="2"/>
</dbReference>
<dbReference type="EMBL" id="JAVRQU010000012">
    <property type="protein sequence ID" value="KAK5696574.1"/>
    <property type="molecule type" value="Genomic_DNA"/>
</dbReference>
<dbReference type="EC" id="2.3.2.31" evidence="2"/>
<dbReference type="PROSITE" id="PS51873">
    <property type="entry name" value="TRIAD"/>
    <property type="match status" value="1"/>
</dbReference>
<evidence type="ECO:0000256" key="1">
    <source>
        <dbReference type="ARBA" id="ARBA00001798"/>
    </source>
</evidence>
<dbReference type="Proteomes" id="UP001310594">
    <property type="component" value="Unassembled WGS sequence"/>
</dbReference>
<gene>
    <name evidence="10" type="ORF">LTR97_007877</name>
</gene>
<evidence type="ECO:0000256" key="8">
    <source>
        <dbReference type="ARBA" id="ARBA00022833"/>
    </source>
</evidence>
<evidence type="ECO:0000256" key="7">
    <source>
        <dbReference type="ARBA" id="ARBA00022786"/>
    </source>
</evidence>
<comment type="catalytic activity">
    <reaction evidence="1">
        <text>[E2 ubiquitin-conjugating enzyme]-S-ubiquitinyl-L-cysteine + [acceptor protein]-L-lysine = [E2 ubiquitin-conjugating enzyme]-L-cysteine + [acceptor protein]-N(6)-ubiquitinyl-L-lysine.</text>
        <dbReference type="EC" id="2.3.2.31"/>
    </reaction>
</comment>
<keyword evidence="5" id="KW-0677">Repeat</keyword>